<dbReference type="EMBL" id="JBHSIT010000019">
    <property type="protein sequence ID" value="MFC4913741.1"/>
    <property type="molecule type" value="Genomic_DNA"/>
</dbReference>
<dbReference type="Proteomes" id="UP001595872">
    <property type="component" value="Unassembled WGS sequence"/>
</dbReference>
<keyword evidence="3" id="KW-1185">Reference proteome</keyword>
<evidence type="ECO:0000313" key="3">
    <source>
        <dbReference type="Proteomes" id="UP001595872"/>
    </source>
</evidence>
<accession>A0ABV9UBA4</accession>
<protein>
    <submittedName>
        <fullName evidence="2">Uncharacterized protein</fullName>
    </submittedName>
</protein>
<evidence type="ECO:0000256" key="1">
    <source>
        <dbReference type="SAM" id="SignalP"/>
    </source>
</evidence>
<proteinExistence type="predicted"/>
<reference evidence="3" key="1">
    <citation type="journal article" date="2019" name="Int. J. Syst. Evol. Microbiol.">
        <title>The Global Catalogue of Microorganisms (GCM) 10K type strain sequencing project: providing services to taxonomists for standard genome sequencing and annotation.</title>
        <authorList>
            <consortium name="The Broad Institute Genomics Platform"/>
            <consortium name="The Broad Institute Genome Sequencing Center for Infectious Disease"/>
            <person name="Wu L."/>
            <person name="Ma J."/>
        </authorList>
    </citation>
    <scope>NUCLEOTIDE SEQUENCE [LARGE SCALE GENOMIC DNA]</scope>
    <source>
        <strain evidence="3">KLKA75</strain>
    </source>
</reference>
<sequence length="171" mass="18503">MKKLTAALIGGAALTAAFATAVPANADTGHKVATTSSYSATADVSSAAKMVRTGKIHYFHAKEIRGAKVWGHWYWARKGNGPAFVYMVTKVKDTRGDGKSAGFCYDLWGGKSHDPVHDMCYVTRGGNGTVRRIAGAIEGSDHFRIYPAVGRLDSRKHIFYTSIVGPKLRVR</sequence>
<gene>
    <name evidence="2" type="ORF">ACFPCY_41090</name>
</gene>
<evidence type="ECO:0000313" key="2">
    <source>
        <dbReference type="EMBL" id="MFC4913741.1"/>
    </source>
</evidence>
<organism evidence="2 3">
    <name type="scientific">Actinomadura gamaensis</name>
    <dbReference type="NCBI Taxonomy" id="1763541"/>
    <lineage>
        <taxon>Bacteria</taxon>
        <taxon>Bacillati</taxon>
        <taxon>Actinomycetota</taxon>
        <taxon>Actinomycetes</taxon>
        <taxon>Streptosporangiales</taxon>
        <taxon>Thermomonosporaceae</taxon>
        <taxon>Actinomadura</taxon>
    </lineage>
</organism>
<keyword evidence="1" id="KW-0732">Signal</keyword>
<comment type="caution">
    <text evidence="2">The sequence shown here is derived from an EMBL/GenBank/DDBJ whole genome shotgun (WGS) entry which is preliminary data.</text>
</comment>
<feature type="signal peptide" evidence="1">
    <location>
        <begin position="1"/>
        <end position="26"/>
    </location>
</feature>
<feature type="chain" id="PRO_5045141914" evidence="1">
    <location>
        <begin position="27"/>
        <end position="171"/>
    </location>
</feature>
<name>A0ABV9UBA4_9ACTN</name>
<dbReference type="RefSeq" id="WP_378264950.1">
    <property type="nucleotide sequence ID" value="NZ_JBHSIT010000019.1"/>
</dbReference>